<dbReference type="Proteomes" id="UP000006322">
    <property type="component" value="Unassembled WGS sequence"/>
</dbReference>
<comment type="caution">
    <text evidence="1">The sequence shown here is derived from an EMBL/GenBank/DDBJ whole genome shotgun (WGS) entry which is preliminary data.</text>
</comment>
<evidence type="ECO:0000313" key="2">
    <source>
        <dbReference type="Proteomes" id="UP000006322"/>
    </source>
</evidence>
<sequence>MVIELISGASVSNDVHVVYYRAQVRCTDPVLKQNYPEYFK</sequence>
<dbReference type="STRING" id="1129793.GPLA_1036"/>
<reference evidence="2" key="1">
    <citation type="journal article" date="2014" name="Environ. Microbiol.">
        <title>Comparative genomics of the marine bacterial genus Glaciecola reveals the high degree of genomic diversity and genomic characteristic for cold adaptation.</title>
        <authorList>
            <person name="Qin Q.L."/>
            <person name="Xie B.B."/>
            <person name="Yu Y."/>
            <person name="Shu Y.L."/>
            <person name="Rong J.C."/>
            <person name="Zhang Y.J."/>
            <person name="Zhao D.L."/>
            <person name="Chen X.L."/>
            <person name="Zhang X.Y."/>
            <person name="Chen B."/>
            <person name="Zhou B.C."/>
            <person name="Zhang Y.Z."/>
        </authorList>
    </citation>
    <scope>NUCLEOTIDE SEQUENCE [LARGE SCALE GENOMIC DNA]</scope>
    <source>
        <strain evidence="2">LMG 21857</strain>
    </source>
</reference>
<dbReference type="EMBL" id="BAER01000024">
    <property type="protein sequence ID" value="GAC31952.1"/>
    <property type="molecule type" value="Genomic_DNA"/>
</dbReference>
<protein>
    <submittedName>
        <fullName evidence="1">Uncharacterized protein</fullName>
    </submittedName>
</protein>
<name>K6ZNT6_9ALTE</name>
<accession>K6ZNT6</accession>
<organism evidence="1 2">
    <name type="scientific">Paraglaciecola polaris LMG 21857</name>
    <dbReference type="NCBI Taxonomy" id="1129793"/>
    <lineage>
        <taxon>Bacteria</taxon>
        <taxon>Pseudomonadati</taxon>
        <taxon>Pseudomonadota</taxon>
        <taxon>Gammaproteobacteria</taxon>
        <taxon>Alteromonadales</taxon>
        <taxon>Alteromonadaceae</taxon>
        <taxon>Paraglaciecola</taxon>
    </lineage>
</organism>
<gene>
    <name evidence="1" type="ORF">GPLA_1036</name>
</gene>
<proteinExistence type="predicted"/>
<dbReference type="AlphaFoldDB" id="K6ZNT6"/>
<keyword evidence="2" id="KW-1185">Reference proteome</keyword>
<evidence type="ECO:0000313" key="1">
    <source>
        <dbReference type="EMBL" id="GAC31952.1"/>
    </source>
</evidence>